<organism evidence="1 2">
    <name type="scientific">Brevibacterium phage Cantare</name>
    <dbReference type="NCBI Taxonomy" id="2338395"/>
    <lineage>
        <taxon>Viruses</taxon>
        <taxon>Duplodnaviria</taxon>
        <taxon>Heunggongvirae</taxon>
        <taxon>Uroviricota</taxon>
        <taxon>Caudoviricetes</taxon>
        <taxon>Cantarevirus</taxon>
        <taxon>Cantarevirus cantare</taxon>
    </lineage>
</organism>
<accession>A0A3G3LZ01</accession>
<sequence>MNRSELHGNEDYGIRKFTFSVEGSDVDDLTRKAHIIINSQLVNGSYVVEVDAEPAEPEALLRHAQGDNISSWSQKYFVLAYVPRLAGEPKRGTYKIEKEN</sequence>
<reference evidence="1 2" key="1">
    <citation type="submission" date="2018-10" db="EMBL/GenBank/DDBJ databases">
        <authorList>
            <person name="Zack K."/>
            <person name="Garlena R.A."/>
            <person name="Russell D.A."/>
            <person name="Pope W.H."/>
            <person name="Jacobs-Sera D."/>
            <person name="Hatfull G.F."/>
        </authorList>
    </citation>
    <scope>NUCLEOTIDE SEQUENCE [LARGE SCALE GENOMIC DNA]</scope>
</reference>
<proteinExistence type="predicted"/>
<evidence type="ECO:0000313" key="2">
    <source>
        <dbReference type="Proteomes" id="UP000279277"/>
    </source>
</evidence>
<dbReference type="GeneID" id="77953052"/>
<dbReference type="EMBL" id="MK016493">
    <property type="protein sequence ID" value="AYQ99336.1"/>
    <property type="molecule type" value="Genomic_DNA"/>
</dbReference>
<keyword evidence="2" id="KW-1185">Reference proteome</keyword>
<protein>
    <submittedName>
        <fullName evidence="1">Uncharacterized protein</fullName>
    </submittedName>
</protein>
<evidence type="ECO:0000313" key="1">
    <source>
        <dbReference type="EMBL" id="AYQ99336.1"/>
    </source>
</evidence>
<dbReference type="Proteomes" id="UP000279277">
    <property type="component" value="Segment"/>
</dbReference>
<gene>
    <name evidence="1" type="primary">116</name>
    <name evidence="1" type="ORF">PBI_CANTARE_116</name>
</gene>
<name>A0A3G3LZ01_9CAUD</name>
<dbReference type="RefSeq" id="YP_010676691.1">
    <property type="nucleotide sequence ID" value="NC_071014.1"/>
</dbReference>
<dbReference type="KEGG" id="vg:77953052"/>